<name>A0A6J6UXW6_9ZZZZ</name>
<sequence length="130" mass="14071">MTRRPGRVLVLLLLVVALAAALLWARPWQPSLSAVTTGEVSCTWEDGRAVIRVPVRVEGRGEVPVSVRGFVHRVREPSVQPYVSTERARVEAGTRRVLVVTVPITRAEWRDGRSACSAAAAVGQDAPALP</sequence>
<reference evidence="1" key="1">
    <citation type="submission" date="2020-05" db="EMBL/GenBank/DDBJ databases">
        <authorList>
            <person name="Chiriac C."/>
            <person name="Salcher M."/>
            <person name="Ghai R."/>
            <person name="Kavagutti S V."/>
        </authorList>
    </citation>
    <scope>NUCLEOTIDE SEQUENCE</scope>
</reference>
<evidence type="ECO:0000313" key="1">
    <source>
        <dbReference type="EMBL" id="CAB4763529.1"/>
    </source>
</evidence>
<dbReference type="EMBL" id="CAEZYQ010000028">
    <property type="protein sequence ID" value="CAB4763529.1"/>
    <property type="molecule type" value="Genomic_DNA"/>
</dbReference>
<protein>
    <submittedName>
        <fullName evidence="1">Unannotated protein</fullName>
    </submittedName>
</protein>
<gene>
    <name evidence="1" type="ORF">UFOPK2761_02831</name>
</gene>
<accession>A0A6J6UXW6</accession>
<dbReference type="AlphaFoldDB" id="A0A6J6UXW6"/>
<proteinExistence type="predicted"/>
<organism evidence="1">
    <name type="scientific">freshwater metagenome</name>
    <dbReference type="NCBI Taxonomy" id="449393"/>
    <lineage>
        <taxon>unclassified sequences</taxon>
        <taxon>metagenomes</taxon>
        <taxon>ecological metagenomes</taxon>
    </lineage>
</organism>